<protein>
    <submittedName>
        <fullName evidence="5">Cilia and flagella associated protein 100</fullName>
    </submittedName>
</protein>
<keyword evidence="1 2" id="KW-0175">Coiled coil</keyword>
<feature type="compositionally biased region" description="Polar residues" evidence="3">
    <location>
        <begin position="298"/>
        <end position="307"/>
    </location>
</feature>
<evidence type="ECO:0000313" key="5">
    <source>
        <dbReference type="Ensembl" id="ENSOKIP00005001305.1"/>
    </source>
</evidence>
<dbReference type="Proteomes" id="UP000694557">
    <property type="component" value="Unassembled WGS sequence"/>
</dbReference>
<organism evidence="5 6">
    <name type="scientific">Oncorhynchus kisutch</name>
    <name type="common">Coho salmon</name>
    <name type="synonym">Salmo kisutch</name>
    <dbReference type="NCBI Taxonomy" id="8019"/>
    <lineage>
        <taxon>Eukaryota</taxon>
        <taxon>Metazoa</taxon>
        <taxon>Chordata</taxon>
        <taxon>Craniata</taxon>
        <taxon>Vertebrata</taxon>
        <taxon>Euteleostomi</taxon>
        <taxon>Actinopterygii</taxon>
        <taxon>Neopterygii</taxon>
        <taxon>Teleostei</taxon>
        <taxon>Protacanthopterygii</taxon>
        <taxon>Salmoniformes</taxon>
        <taxon>Salmonidae</taxon>
        <taxon>Salmoninae</taxon>
        <taxon>Oncorhynchus</taxon>
    </lineage>
</organism>
<dbReference type="GO" id="GO:0005856">
    <property type="term" value="C:cytoskeleton"/>
    <property type="evidence" value="ECO:0007669"/>
    <property type="project" value="UniProtKB-ARBA"/>
</dbReference>
<gene>
    <name evidence="5" type="primary">CFAP100</name>
</gene>
<dbReference type="Ensembl" id="ENSOKIT00005001390.1">
    <property type="protein sequence ID" value="ENSOKIP00005001305.1"/>
    <property type="gene ID" value="ENSOKIG00005000671.1"/>
</dbReference>
<dbReference type="PANTHER" id="PTHR21683">
    <property type="entry name" value="COILED-COIL DOMAIN-CONTAINING PROTEIN 42 LIKE-2-LIKE-RELATED"/>
    <property type="match status" value="1"/>
</dbReference>
<dbReference type="GeneTree" id="ENSGT00940000153110"/>
<evidence type="ECO:0000256" key="3">
    <source>
        <dbReference type="SAM" id="MobiDB-lite"/>
    </source>
</evidence>
<evidence type="ECO:0000313" key="6">
    <source>
        <dbReference type="Proteomes" id="UP000694557"/>
    </source>
</evidence>
<accession>A0A8C7C9L2</accession>
<evidence type="ECO:0000256" key="1">
    <source>
        <dbReference type="ARBA" id="ARBA00023054"/>
    </source>
</evidence>
<dbReference type="InterPro" id="IPR051147">
    <property type="entry name" value="CFAP_domain-containing"/>
</dbReference>
<reference evidence="5" key="1">
    <citation type="submission" date="2025-08" db="UniProtKB">
        <authorList>
            <consortium name="Ensembl"/>
        </authorList>
    </citation>
    <scope>IDENTIFICATION</scope>
</reference>
<sequence>MLSPTSRHNVYKQMPGANPFKVLDNSDIFLIRNKEKERRKLELQSQLSLRVHEKVTYAGRMKAKQGDLLRELREGLEEDTAQPGGEESSLAQQQNTPAWRVAMIKDRNIDKESMNEFITKKREMFLLEYSLAVKRGEIEQLEKMATGQERKLMRAERFLEDDAIMFDEFLKENDKNSVEAIKVAELETKVKLEKVTEIKRLTTRMVTIKSDISKFEDIIKEYTMYKEFLFKLSPPEWQEAQRAKGKTPKANSTTKSATKDKSKEKDKDERATPKRGVESRASFASRELPPLRDARAPSRQSIVQSDKPSPVAELETDSSEYEEHPELYFTDPRQLLELLSELEEQNLSLIQNSRETEEALEVFSKVMDHTRKKMELETVQLTQQIDIMTHTIQRERDRATELELRARLFNFGKYKSADQEFMLDSLGAKVEEVYRSCVGDTEANLSTLQMLTVIESRLGELLENVEMIPKERLLMAERTKEKERRLRLRDEKMHQAKQHQEERLKRALERAQADIKKTTGKKLMARSQPPAGKLKTSQVYDISDKEKEEQLYFFT</sequence>
<dbReference type="Pfam" id="PF13863">
    <property type="entry name" value="DUF4200"/>
    <property type="match status" value="1"/>
</dbReference>
<feature type="coiled-coil region" evidence="2">
    <location>
        <begin position="131"/>
        <end position="158"/>
    </location>
</feature>
<feature type="region of interest" description="Disordered" evidence="3">
    <location>
        <begin position="239"/>
        <end position="325"/>
    </location>
</feature>
<dbReference type="InterPro" id="IPR025252">
    <property type="entry name" value="DUF4200"/>
</dbReference>
<feature type="compositionally biased region" description="Basic and acidic residues" evidence="3">
    <location>
        <begin position="257"/>
        <end position="278"/>
    </location>
</feature>
<feature type="domain" description="DUF4200" evidence="4">
    <location>
        <begin position="117"/>
        <end position="234"/>
    </location>
</feature>
<dbReference type="AlphaFoldDB" id="A0A8C7C9L2"/>
<dbReference type="PANTHER" id="PTHR21683:SF3">
    <property type="entry name" value="CILIA AND FLAGELLA ASSOCIATED PROTEIN 100"/>
    <property type="match status" value="1"/>
</dbReference>
<keyword evidence="6" id="KW-1185">Reference proteome</keyword>
<reference evidence="5" key="2">
    <citation type="submission" date="2025-09" db="UniProtKB">
        <authorList>
            <consortium name="Ensembl"/>
        </authorList>
    </citation>
    <scope>IDENTIFICATION</scope>
</reference>
<feature type="region of interest" description="Disordered" evidence="3">
    <location>
        <begin position="516"/>
        <end position="538"/>
    </location>
</feature>
<feature type="region of interest" description="Disordered" evidence="3">
    <location>
        <begin position="76"/>
        <end position="97"/>
    </location>
</feature>
<evidence type="ECO:0000256" key="2">
    <source>
        <dbReference type="SAM" id="Coils"/>
    </source>
</evidence>
<name>A0A8C7C9L2_ONCKI</name>
<proteinExistence type="predicted"/>
<evidence type="ECO:0000259" key="4">
    <source>
        <dbReference type="Pfam" id="PF13863"/>
    </source>
</evidence>